<evidence type="ECO:0000313" key="2">
    <source>
        <dbReference type="EMBL" id="EAQ82325.1"/>
    </source>
</evidence>
<protein>
    <submittedName>
        <fullName evidence="2">Uncharacterized protein</fullName>
    </submittedName>
</protein>
<feature type="region of interest" description="Disordered" evidence="1">
    <location>
        <begin position="39"/>
        <end position="85"/>
    </location>
</feature>
<reference evidence="2 3" key="1">
    <citation type="submission" date="2006-02" db="EMBL/GenBank/DDBJ databases">
        <authorList>
            <person name="Amann R."/>
            <person name="Ferriera S."/>
            <person name="Johnson J."/>
            <person name="Kravitz S."/>
            <person name="Halpern A."/>
            <person name="Remington K."/>
            <person name="Beeson K."/>
            <person name="Tran B."/>
            <person name="Rogers Y.-H."/>
            <person name="Friedman R."/>
            <person name="Venter J.C."/>
        </authorList>
    </citation>
    <scope>NUCLEOTIDE SEQUENCE [LARGE SCALE GENOMIC DNA]</scope>
    <source>
        <strain evidence="2 3">DSM 3645</strain>
    </source>
</reference>
<dbReference type="EMBL" id="AANZ01000002">
    <property type="protein sequence ID" value="EAQ82325.1"/>
    <property type="molecule type" value="Genomic_DNA"/>
</dbReference>
<organism evidence="2 3">
    <name type="scientific">Blastopirellula marina DSM 3645</name>
    <dbReference type="NCBI Taxonomy" id="314230"/>
    <lineage>
        <taxon>Bacteria</taxon>
        <taxon>Pseudomonadati</taxon>
        <taxon>Planctomycetota</taxon>
        <taxon>Planctomycetia</taxon>
        <taxon>Pirellulales</taxon>
        <taxon>Pirellulaceae</taxon>
        <taxon>Blastopirellula</taxon>
    </lineage>
</organism>
<sequence>MKDGTGLDRCEFFGVQRSPHSTFPQRWTGLHLFFELAPSFPQTPRDPLPKCAQQTTPPTSPEVGDSNHSTAFPPMEAGCSALEKM</sequence>
<dbReference type="HOGENOM" id="CLU_2506094_0_0_0"/>
<dbReference type="Proteomes" id="UP000004358">
    <property type="component" value="Unassembled WGS sequence"/>
</dbReference>
<proteinExistence type="predicted"/>
<name>A3ZMZ6_9BACT</name>
<comment type="caution">
    <text evidence="2">The sequence shown here is derived from an EMBL/GenBank/DDBJ whole genome shotgun (WGS) entry which is preliminary data.</text>
</comment>
<accession>A3ZMZ6</accession>
<evidence type="ECO:0000313" key="3">
    <source>
        <dbReference type="Proteomes" id="UP000004358"/>
    </source>
</evidence>
<evidence type="ECO:0000256" key="1">
    <source>
        <dbReference type="SAM" id="MobiDB-lite"/>
    </source>
</evidence>
<gene>
    <name evidence="2" type="ORF">DSM3645_01385</name>
</gene>
<dbReference type="AlphaFoldDB" id="A3ZMZ6"/>